<accession>A0A068V5T4</accession>
<proteinExistence type="predicted"/>
<dbReference type="Gramene" id="CDP15203">
    <property type="protein sequence ID" value="CDP15203"/>
    <property type="gene ID" value="GSCOC_T00042825001"/>
</dbReference>
<reference evidence="2" key="1">
    <citation type="journal article" date="2014" name="Science">
        <title>The coffee genome provides insight into the convergent evolution of caffeine biosynthesis.</title>
        <authorList>
            <person name="Denoeud F."/>
            <person name="Carretero-Paulet L."/>
            <person name="Dereeper A."/>
            <person name="Droc G."/>
            <person name="Guyot R."/>
            <person name="Pietrella M."/>
            <person name="Zheng C."/>
            <person name="Alberti A."/>
            <person name="Anthony F."/>
            <person name="Aprea G."/>
            <person name="Aury J.M."/>
            <person name="Bento P."/>
            <person name="Bernard M."/>
            <person name="Bocs S."/>
            <person name="Campa C."/>
            <person name="Cenci A."/>
            <person name="Combes M.C."/>
            <person name="Crouzillat D."/>
            <person name="Da Silva C."/>
            <person name="Daddiego L."/>
            <person name="De Bellis F."/>
            <person name="Dussert S."/>
            <person name="Garsmeur O."/>
            <person name="Gayraud T."/>
            <person name="Guignon V."/>
            <person name="Jahn K."/>
            <person name="Jamilloux V."/>
            <person name="Joet T."/>
            <person name="Labadie K."/>
            <person name="Lan T."/>
            <person name="Leclercq J."/>
            <person name="Lepelley M."/>
            <person name="Leroy T."/>
            <person name="Li L.T."/>
            <person name="Librado P."/>
            <person name="Lopez L."/>
            <person name="Munoz A."/>
            <person name="Noel B."/>
            <person name="Pallavicini A."/>
            <person name="Perrotta G."/>
            <person name="Poncet V."/>
            <person name="Pot D."/>
            <person name="Priyono X."/>
            <person name="Rigoreau M."/>
            <person name="Rouard M."/>
            <person name="Rozas J."/>
            <person name="Tranchant-Dubreuil C."/>
            <person name="VanBuren R."/>
            <person name="Zhang Q."/>
            <person name="Andrade A.C."/>
            <person name="Argout X."/>
            <person name="Bertrand B."/>
            <person name="de Kochko A."/>
            <person name="Graziosi G."/>
            <person name="Henry R.J."/>
            <person name="Jayarama X."/>
            <person name="Ming R."/>
            <person name="Nagai C."/>
            <person name="Rounsley S."/>
            <person name="Sankoff D."/>
            <person name="Giuliano G."/>
            <person name="Albert V.A."/>
            <person name="Wincker P."/>
            <person name="Lashermes P."/>
        </authorList>
    </citation>
    <scope>NUCLEOTIDE SEQUENCE [LARGE SCALE GENOMIC DNA]</scope>
    <source>
        <strain evidence="2">cv. DH200-94</strain>
    </source>
</reference>
<organism evidence="1 2">
    <name type="scientific">Coffea canephora</name>
    <name type="common">Robusta coffee</name>
    <dbReference type="NCBI Taxonomy" id="49390"/>
    <lineage>
        <taxon>Eukaryota</taxon>
        <taxon>Viridiplantae</taxon>
        <taxon>Streptophyta</taxon>
        <taxon>Embryophyta</taxon>
        <taxon>Tracheophyta</taxon>
        <taxon>Spermatophyta</taxon>
        <taxon>Magnoliopsida</taxon>
        <taxon>eudicotyledons</taxon>
        <taxon>Gunneridae</taxon>
        <taxon>Pentapetalae</taxon>
        <taxon>asterids</taxon>
        <taxon>lamiids</taxon>
        <taxon>Gentianales</taxon>
        <taxon>Rubiaceae</taxon>
        <taxon>Ixoroideae</taxon>
        <taxon>Gardenieae complex</taxon>
        <taxon>Bertiereae - Coffeeae clade</taxon>
        <taxon>Coffeeae</taxon>
        <taxon>Coffea</taxon>
    </lineage>
</organism>
<protein>
    <submittedName>
        <fullName evidence="1">Uncharacterized protein</fullName>
    </submittedName>
</protein>
<dbReference type="Proteomes" id="UP000295252">
    <property type="component" value="Chromosome IV"/>
</dbReference>
<dbReference type="InParanoid" id="A0A068V5T4"/>
<dbReference type="EMBL" id="HG739180">
    <property type="protein sequence ID" value="CDP15203.1"/>
    <property type="molecule type" value="Genomic_DNA"/>
</dbReference>
<keyword evidence="2" id="KW-1185">Reference proteome</keyword>
<gene>
    <name evidence="1" type="ORF">GSCOC_T00042825001</name>
</gene>
<evidence type="ECO:0000313" key="2">
    <source>
        <dbReference type="Proteomes" id="UP000295252"/>
    </source>
</evidence>
<name>A0A068V5T4_COFCA</name>
<dbReference type="AlphaFoldDB" id="A0A068V5T4"/>
<evidence type="ECO:0000313" key="1">
    <source>
        <dbReference type="EMBL" id="CDP15203.1"/>
    </source>
</evidence>
<sequence length="81" mass="9024">MSGADLSRCNLIKQSEEVNDLQRLHTLRQSATRSAGSLSRMYITTSSGSCATTLSLPRNDNALIILLKTRAMHAKHHRRTM</sequence>